<reference evidence="2" key="2">
    <citation type="submission" date="2020-12" db="EMBL/GenBank/DDBJ databases">
        <title>New Spironucleus salmonicida genome in near-complete chromosomes.</title>
        <authorList>
            <person name="Xu F."/>
            <person name="Kurt Z."/>
            <person name="Jimenez-Gonzalez A."/>
            <person name="Astvaldsson A."/>
            <person name="Andersson J.O."/>
            <person name="Svard S.G."/>
        </authorList>
    </citation>
    <scope>NUCLEOTIDE SEQUENCE</scope>
    <source>
        <strain evidence="2">ATCC 50377</strain>
    </source>
</reference>
<protein>
    <submittedName>
        <fullName evidence="1">Uncharacterized protein</fullName>
    </submittedName>
</protein>
<name>V6M0E9_9EUKA</name>
<keyword evidence="3" id="KW-1185">Reference proteome</keyword>
<gene>
    <name evidence="1" type="ORF">SS50377_13414</name>
    <name evidence="2" type="ORF">SS50377_27612</name>
</gene>
<dbReference type="Proteomes" id="UP000018208">
    <property type="component" value="Unassembled WGS sequence"/>
</dbReference>
<evidence type="ECO:0000313" key="1">
    <source>
        <dbReference type="EMBL" id="EST46609.1"/>
    </source>
</evidence>
<proteinExistence type="predicted"/>
<evidence type="ECO:0000313" key="3">
    <source>
        <dbReference type="Proteomes" id="UP000018208"/>
    </source>
</evidence>
<sequence length="866" mass="103180">MKIVDFQVEQKPDSEFILALTNESFKDYQGYSERLSQIQYGIWQSSFFENTGSLRTIYKQDLAFLMQVRKIPFSRIGNTPILPKNPVIGDFIKFPKGFGIILDADTMIIEKVPNQFIYSFVTTVEFDKKLAKTDLKPVKYPSLEFPQTFLNLINLIIDTNQSKQIIKIFNKYRNQIDFFIGKFASFNMYQQNILFYSSRQRNLYLKFFEENGYFQVDLNEVNYMDNAENPLFYKQLLILNDTMINYAKQLFLGFKNEKKVIITKPKLVLIPVLQENCLKIDNLLFMKFLGLYQFIQWHTDIIDIEQINLIEFIESFYWQQNQDIEIQQIITKLNSVNSIQLSETEDNLSKSEIETHEPIDCFYPFFNHSIVPYHFKLAYNNIRLLVKGHILEAEYIHNNYGDNSFEDEEYDYDESSVSQQKSRKKISFSQDLSINNNEEPSDHFISENYHIPSFIQKDFLNCVNFNRIKKSELIQEGQNFLGTRDDLWADLVISYINQTATTYQDLQAINQILPLMAFLTSHNVQIVFDILFRTERYLYLEKKQYTLCGQAQYNITHFPYKTFQSIFEFFNIEISLTTEEVEYFEMKLDYNSIPIRQQYQYEKYYHKIQQHTFQSISLADKLSFYEWLFYQVAQSNKQAQYEEMIMKWIHENEEKIQTVQDEQQQFFSTDITKIRKLQYQTQLEDLLFKKIQFEEKLLSRPNSASENALQRVIFKIQYLKEQNLVVSQQQIFKQKLSDIKDDQQENIYKLNQGFICEDEAQFYACNINQNIIGFAAYINSVYFIPETKIKLLCQFSSIVKSNFNDLTVFKNPIEVTSYPTHRKKWINQEDCMRVGKSYTQIPIFLRTLDDLNLSRENSQIIAKLYK</sequence>
<dbReference type="VEuPathDB" id="GiardiaDB:SS50377_27612"/>
<evidence type="ECO:0000313" key="2">
    <source>
        <dbReference type="EMBL" id="KAH0571311.1"/>
    </source>
</evidence>
<dbReference type="AlphaFoldDB" id="V6M0E9"/>
<dbReference type="EMBL" id="AUWU02000007">
    <property type="protein sequence ID" value="KAH0571311.1"/>
    <property type="molecule type" value="Genomic_DNA"/>
</dbReference>
<organism evidence="1">
    <name type="scientific">Spironucleus salmonicida</name>
    <dbReference type="NCBI Taxonomy" id="348837"/>
    <lineage>
        <taxon>Eukaryota</taxon>
        <taxon>Metamonada</taxon>
        <taxon>Diplomonadida</taxon>
        <taxon>Hexamitidae</taxon>
        <taxon>Hexamitinae</taxon>
        <taxon>Spironucleus</taxon>
    </lineage>
</organism>
<accession>V6M0E9</accession>
<reference evidence="1 2" key="1">
    <citation type="journal article" date="2014" name="PLoS Genet.">
        <title>The Genome of Spironucleus salmonicida Highlights a Fish Pathogen Adapted to Fluctuating Environments.</title>
        <authorList>
            <person name="Xu F."/>
            <person name="Jerlstrom-Hultqvist J."/>
            <person name="Einarsson E."/>
            <person name="Astvaldsson A."/>
            <person name="Svard S.G."/>
            <person name="Andersson J.O."/>
        </authorList>
    </citation>
    <scope>NUCLEOTIDE SEQUENCE</scope>
    <source>
        <strain evidence="2">ATCC 50377</strain>
    </source>
</reference>
<dbReference type="EMBL" id="KI546073">
    <property type="protein sequence ID" value="EST46609.1"/>
    <property type="molecule type" value="Genomic_DNA"/>
</dbReference>